<dbReference type="GO" id="GO:0046872">
    <property type="term" value="F:metal ion binding"/>
    <property type="evidence" value="ECO:0007669"/>
    <property type="project" value="UniProtKB-KW"/>
</dbReference>
<evidence type="ECO:0000259" key="10">
    <source>
        <dbReference type="PROSITE" id="PS50137"/>
    </source>
</evidence>
<dbReference type="GO" id="GO:0003725">
    <property type="term" value="F:double-stranded RNA binding"/>
    <property type="evidence" value="ECO:0007669"/>
    <property type="project" value="TreeGrafter"/>
</dbReference>
<dbReference type="Gene3D" id="3.30.160.20">
    <property type="match status" value="1"/>
</dbReference>
<dbReference type="FunFam" id="1.10.1520.10:FF:000001">
    <property type="entry name" value="Ribonuclease 3"/>
    <property type="match status" value="1"/>
</dbReference>
<dbReference type="Proteomes" id="UP000237344">
    <property type="component" value="Unassembled WGS sequence"/>
</dbReference>
<dbReference type="GO" id="GO:0019843">
    <property type="term" value="F:rRNA binding"/>
    <property type="evidence" value="ECO:0007669"/>
    <property type="project" value="UniProtKB-KW"/>
</dbReference>
<keyword evidence="13" id="KW-1185">Reference proteome</keyword>
<feature type="domain" description="DRBM" evidence="10">
    <location>
        <begin position="194"/>
        <end position="261"/>
    </location>
</feature>
<keyword evidence="3 9" id="KW-0698">rRNA processing</keyword>
<dbReference type="GO" id="GO:0005737">
    <property type="term" value="C:cytoplasm"/>
    <property type="evidence" value="ECO:0007669"/>
    <property type="project" value="UniProtKB-SubCell"/>
</dbReference>
<dbReference type="PROSITE" id="PS50137">
    <property type="entry name" value="DS_RBD"/>
    <property type="match status" value="1"/>
</dbReference>
<keyword evidence="7 9" id="KW-0378">Hydrolase</keyword>
<dbReference type="Pfam" id="PF00035">
    <property type="entry name" value="dsrm"/>
    <property type="match status" value="1"/>
</dbReference>
<reference evidence="12 13" key="1">
    <citation type="submission" date="2018-01" db="EMBL/GenBank/DDBJ databases">
        <title>Draft Genome Sequence of Komagataeibacter maltaceti LMG 1529, a Vinegar Producing Acetic Acid Bacterium Isolated from Malt Vinegar Brewery Acetifiers.</title>
        <authorList>
            <person name="Zhang Q."/>
            <person name="Hollensteiner J."/>
            <person name="Poehlein A."/>
            <person name="Daniel R."/>
        </authorList>
    </citation>
    <scope>NUCLEOTIDE SEQUENCE [LARGE SCALE GENOMIC DNA]</scope>
    <source>
        <strain evidence="12 13">LMG 1529</strain>
    </source>
</reference>
<keyword evidence="5 9" id="KW-0540">Nuclease</keyword>
<dbReference type="InterPro" id="IPR011907">
    <property type="entry name" value="RNase_III"/>
</dbReference>
<comment type="subunit">
    <text evidence="9">Homodimer.</text>
</comment>
<evidence type="ECO:0000256" key="6">
    <source>
        <dbReference type="ARBA" id="ARBA00022759"/>
    </source>
</evidence>
<comment type="function">
    <text evidence="9">Digests double-stranded RNA. Involved in the processing of primary rRNA transcript to yield the immediate precursors to the large and small rRNAs (23S and 16S). Processes some mRNAs, and tRNAs when they are encoded in the rRNA operon. Processes pre-crRNA and tracrRNA of type II CRISPR loci if present in the organism.</text>
</comment>
<feature type="active site" evidence="9">
    <location>
        <position position="158"/>
    </location>
</feature>
<keyword evidence="4 9" id="KW-0507">mRNA processing</keyword>
<evidence type="ECO:0000256" key="5">
    <source>
        <dbReference type="ARBA" id="ARBA00022722"/>
    </source>
</evidence>
<dbReference type="EMBL" id="POTC01000023">
    <property type="protein sequence ID" value="POF62491.1"/>
    <property type="molecule type" value="Genomic_DNA"/>
</dbReference>
<evidence type="ECO:0000313" key="12">
    <source>
        <dbReference type="EMBL" id="POF62491.1"/>
    </source>
</evidence>
<dbReference type="PANTHER" id="PTHR11207:SF0">
    <property type="entry name" value="RIBONUCLEASE 3"/>
    <property type="match status" value="1"/>
</dbReference>
<dbReference type="SUPFAM" id="SSF54768">
    <property type="entry name" value="dsRNA-binding domain-like"/>
    <property type="match status" value="1"/>
</dbReference>
<comment type="caution">
    <text evidence="12">The sequence shown here is derived from an EMBL/GenBank/DDBJ whole genome shotgun (WGS) entry which is preliminary data.</text>
</comment>
<dbReference type="SMART" id="SM00535">
    <property type="entry name" value="RIBOc"/>
    <property type="match status" value="1"/>
</dbReference>
<dbReference type="AlphaFoldDB" id="A0A2S3W0U4"/>
<evidence type="ECO:0000256" key="1">
    <source>
        <dbReference type="ARBA" id="ARBA00000109"/>
    </source>
</evidence>
<keyword evidence="9" id="KW-0819">tRNA processing</keyword>
<dbReference type="NCBIfam" id="TIGR02191">
    <property type="entry name" value="RNaseIII"/>
    <property type="match status" value="1"/>
</dbReference>
<dbReference type="CDD" id="cd10845">
    <property type="entry name" value="DSRM_RNAse_III_family"/>
    <property type="match status" value="1"/>
</dbReference>
<name>A0A2S3W0U4_9PROT</name>
<comment type="catalytic activity">
    <reaction evidence="1 9">
        <text>Endonucleolytic cleavage to 5'-phosphomonoester.</text>
        <dbReference type="EC" id="3.1.26.3"/>
    </reaction>
</comment>
<comment type="subcellular location">
    <subcellularLocation>
        <location evidence="9">Cytoplasm</location>
    </subcellularLocation>
</comment>
<accession>A0A2S3W0U4</accession>
<keyword evidence="9" id="KW-0963">Cytoplasm</keyword>
<gene>
    <name evidence="9 12" type="primary">rnc</name>
    <name evidence="12" type="ORF">KMAL_18790</name>
</gene>
<evidence type="ECO:0000256" key="9">
    <source>
        <dbReference type="HAMAP-Rule" id="MF_00104"/>
    </source>
</evidence>
<organism evidence="12 13">
    <name type="scientific">Novacetimonas maltaceti</name>
    <dbReference type="NCBI Taxonomy" id="1203393"/>
    <lineage>
        <taxon>Bacteria</taxon>
        <taxon>Pseudomonadati</taxon>
        <taxon>Pseudomonadota</taxon>
        <taxon>Alphaproteobacteria</taxon>
        <taxon>Acetobacterales</taxon>
        <taxon>Acetobacteraceae</taxon>
        <taxon>Novacetimonas</taxon>
    </lineage>
</organism>
<dbReference type="GO" id="GO:0008033">
    <property type="term" value="P:tRNA processing"/>
    <property type="evidence" value="ECO:0007669"/>
    <property type="project" value="UniProtKB-KW"/>
</dbReference>
<dbReference type="GO" id="GO:0006364">
    <property type="term" value="P:rRNA processing"/>
    <property type="evidence" value="ECO:0007669"/>
    <property type="project" value="UniProtKB-UniRule"/>
</dbReference>
<dbReference type="InterPro" id="IPR036389">
    <property type="entry name" value="RNase_III_sf"/>
</dbReference>
<dbReference type="PROSITE" id="PS50142">
    <property type="entry name" value="RNASE_3_2"/>
    <property type="match status" value="1"/>
</dbReference>
<proteinExistence type="inferred from homology"/>
<keyword evidence="9" id="KW-0699">rRNA-binding</keyword>
<dbReference type="CDD" id="cd00593">
    <property type="entry name" value="RIBOc"/>
    <property type="match status" value="1"/>
</dbReference>
<evidence type="ECO:0000256" key="2">
    <source>
        <dbReference type="ARBA" id="ARBA00010183"/>
    </source>
</evidence>
<keyword evidence="8 9" id="KW-0694">RNA-binding</keyword>
<evidence type="ECO:0000256" key="7">
    <source>
        <dbReference type="ARBA" id="ARBA00022801"/>
    </source>
</evidence>
<dbReference type="GO" id="GO:0004525">
    <property type="term" value="F:ribonuclease III activity"/>
    <property type="evidence" value="ECO:0007669"/>
    <property type="project" value="UniProtKB-UniRule"/>
</dbReference>
<dbReference type="GO" id="GO:0006397">
    <property type="term" value="P:mRNA processing"/>
    <property type="evidence" value="ECO:0007669"/>
    <property type="project" value="UniProtKB-UniRule"/>
</dbReference>
<feature type="binding site" evidence="9">
    <location>
        <position position="82"/>
    </location>
    <ligand>
        <name>Mg(2+)</name>
        <dbReference type="ChEBI" id="CHEBI:18420"/>
    </ligand>
</feature>
<comment type="similarity">
    <text evidence="2">Belongs to the ribonuclease III family.</text>
</comment>
<evidence type="ECO:0000256" key="3">
    <source>
        <dbReference type="ARBA" id="ARBA00022552"/>
    </source>
</evidence>
<dbReference type="Pfam" id="PF14622">
    <property type="entry name" value="Ribonucleas_3_3"/>
    <property type="match status" value="1"/>
</dbReference>
<feature type="active site" evidence="9">
    <location>
        <position position="86"/>
    </location>
</feature>
<dbReference type="InterPro" id="IPR000999">
    <property type="entry name" value="RNase_III_dom"/>
</dbReference>
<dbReference type="Gene3D" id="1.10.1520.10">
    <property type="entry name" value="Ribonuclease III domain"/>
    <property type="match status" value="1"/>
</dbReference>
<comment type="cofactor">
    <cofactor evidence="9">
        <name>Mg(2+)</name>
        <dbReference type="ChEBI" id="CHEBI:18420"/>
    </cofactor>
</comment>
<dbReference type="SMART" id="SM00358">
    <property type="entry name" value="DSRM"/>
    <property type="match status" value="1"/>
</dbReference>
<keyword evidence="6 9" id="KW-0255">Endonuclease</keyword>
<feature type="domain" description="RNase III" evidence="11">
    <location>
        <begin position="28"/>
        <end position="169"/>
    </location>
</feature>
<dbReference type="InterPro" id="IPR014720">
    <property type="entry name" value="dsRBD_dom"/>
</dbReference>
<dbReference type="PANTHER" id="PTHR11207">
    <property type="entry name" value="RIBONUCLEASE III"/>
    <property type="match status" value="1"/>
</dbReference>
<dbReference type="SUPFAM" id="SSF69065">
    <property type="entry name" value="RNase III domain-like"/>
    <property type="match status" value="1"/>
</dbReference>
<dbReference type="HAMAP" id="MF_00104">
    <property type="entry name" value="RNase_III"/>
    <property type="match status" value="1"/>
</dbReference>
<protein>
    <recommendedName>
        <fullName evidence="9">Ribonuclease 3</fullName>
        <ecNumber evidence="9">3.1.26.3</ecNumber>
    </recommendedName>
    <alternativeName>
        <fullName evidence="9">Ribonuclease III</fullName>
        <shortName evidence="9">RNase III</shortName>
    </alternativeName>
</protein>
<evidence type="ECO:0000313" key="13">
    <source>
        <dbReference type="Proteomes" id="UP000237344"/>
    </source>
</evidence>
<feature type="binding site" evidence="9">
    <location>
        <position position="155"/>
    </location>
    <ligand>
        <name>Mg(2+)</name>
        <dbReference type="ChEBI" id="CHEBI:18420"/>
    </ligand>
</feature>
<evidence type="ECO:0000256" key="4">
    <source>
        <dbReference type="ARBA" id="ARBA00022664"/>
    </source>
</evidence>
<keyword evidence="9" id="KW-0460">Magnesium</keyword>
<feature type="binding site" evidence="9">
    <location>
        <position position="158"/>
    </location>
    <ligand>
        <name>Mg(2+)</name>
        <dbReference type="ChEBI" id="CHEBI:18420"/>
    </ligand>
</feature>
<dbReference type="EC" id="3.1.26.3" evidence="9"/>
<dbReference type="GO" id="GO:0010468">
    <property type="term" value="P:regulation of gene expression"/>
    <property type="evidence" value="ECO:0007669"/>
    <property type="project" value="TreeGrafter"/>
</dbReference>
<evidence type="ECO:0000259" key="11">
    <source>
        <dbReference type="PROSITE" id="PS50142"/>
    </source>
</evidence>
<evidence type="ECO:0000256" key="8">
    <source>
        <dbReference type="ARBA" id="ARBA00022884"/>
    </source>
</evidence>
<sequence length="261" mass="28065">MAHGNPLGTPVFGGSLIMEASSSPTAEFERIEAYVGYSFHNPALLREALTHRSAAHQRSSAVGRRTRQSVARRGAGSNERLEFIGDRVLGLLMAEWLLERFPDEQEGALGPRHAHLVSRTVLARIAEEMALPSALDVAEHEARAGVRQMANVLADAVEAILGAIYLDGGLEPARAFVRRAWNDAIVAQARPPKDPKTALQEWVLARGLPLPVYKVVSTDGPSHAPRFVISVEASGRRGEGVAGSKRAAESEAAARLLSQFG</sequence>
<keyword evidence="9" id="KW-0479">Metal-binding</keyword>